<dbReference type="GO" id="GO:0006508">
    <property type="term" value="P:proteolysis"/>
    <property type="evidence" value="ECO:0007669"/>
    <property type="project" value="InterPro"/>
</dbReference>
<dbReference type="KEGG" id="mng:MNEG_5784"/>
<dbReference type="Pfam" id="PF00326">
    <property type="entry name" value="Peptidase_S9"/>
    <property type="match status" value="1"/>
</dbReference>
<evidence type="ECO:0000313" key="3">
    <source>
        <dbReference type="EMBL" id="KIZ02172.1"/>
    </source>
</evidence>
<dbReference type="InterPro" id="IPR029058">
    <property type="entry name" value="AB_hydrolase_fold"/>
</dbReference>
<keyword evidence="1" id="KW-0378">Hydrolase</keyword>
<gene>
    <name evidence="3" type="ORF">MNEG_5784</name>
</gene>
<dbReference type="PANTHER" id="PTHR42776">
    <property type="entry name" value="SERINE PEPTIDASE S9 FAMILY MEMBER"/>
    <property type="match status" value="1"/>
</dbReference>
<dbReference type="EMBL" id="KK101104">
    <property type="protein sequence ID" value="KIZ02172.1"/>
    <property type="molecule type" value="Genomic_DNA"/>
</dbReference>
<dbReference type="PANTHER" id="PTHR42776:SF28">
    <property type="entry name" value="GLUTAMYL ENDOPEPTIDASE, CHLOROPLASTIC-RELATED"/>
    <property type="match status" value="1"/>
</dbReference>
<dbReference type="GO" id="GO:0004252">
    <property type="term" value="F:serine-type endopeptidase activity"/>
    <property type="evidence" value="ECO:0007669"/>
    <property type="project" value="TreeGrafter"/>
</dbReference>
<evidence type="ECO:0000259" key="2">
    <source>
        <dbReference type="Pfam" id="PF00326"/>
    </source>
</evidence>
<dbReference type="Gene3D" id="3.40.50.1820">
    <property type="entry name" value="alpha/beta hydrolase"/>
    <property type="match status" value="1"/>
</dbReference>
<evidence type="ECO:0000313" key="4">
    <source>
        <dbReference type="Proteomes" id="UP000054498"/>
    </source>
</evidence>
<reference evidence="3 4" key="1">
    <citation type="journal article" date="2013" name="BMC Genomics">
        <title>Reconstruction of the lipid metabolism for the microalga Monoraphidium neglectum from its genome sequence reveals characteristics suitable for biofuel production.</title>
        <authorList>
            <person name="Bogen C."/>
            <person name="Al-Dilaimi A."/>
            <person name="Albersmeier A."/>
            <person name="Wichmann J."/>
            <person name="Grundmann M."/>
            <person name="Rupp O."/>
            <person name="Lauersen K.J."/>
            <person name="Blifernez-Klassen O."/>
            <person name="Kalinowski J."/>
            <person name="Goesmann A."/>
            <person name="Mussgnug J.H."/>
            <person name="Kruse O."/>
        </authorList>
    </citation>
    <scope>NUCLEOTIDE SEQUENCE [LARGE SCALE GENOMIC DNA]</scope>
    <source>
        <strain evidence="3 4">SAG 48.87</strain>
    </source>
</reference>
<dbReference type="GeneID" id="25738661"/>
<dbReference type="Proteomes" id="UP000054498">
    <property type="component" value="Unassembled WGS sequence"/>
</dbReference>
<dbReference type="AlphaFoldDB" id="A0A0D2MNV6"/>
<dbReference type="RefSeq" id="XP_013901191.1">
    <property type="nucleotide sequence ID" value="XM_014045737.1"/>
</dbReference>
<dbReference type="SUPFAM" id="SSF53474">
    <property type="entry name" value="alpha/beta-Hydrolases"/>
    <property type="match status" value="1"/>
</dbReference>
<keyword evidence="4" id="KW-1185">Reference proteome</keyword>
<proteinExistence type="predicted"/>
<name>A0A0D2MNV6_9CHLO</name>
<accession>A0A0D2MNV6</accession>
<feature type="domain" description="Peptidase S9 prolyl oligopeptidase catalytic" evidence="2">
    <location>
        <begin position="6"/>
        <end position="99"/>
    </location>
</feature>
<protein>
    <recommendedName>
        <fullName evidence="2">Peptidase S9 prolyl oligopeptidase catalytic domain-containing protein</fullName>
    </recommendedName>
</protein>
<sequence>MGFQSEQRTLWQSPEVYARMAPFMMADKISKPLLLVHGDADNNPGTHTMQSERMYAALKGHGCPTRLVLLPHESHSYAARESVLHCLYEQDQWLERYAGYGRVDPDYAAPSGTASEATTDTE</sequence>
<organism evidence="3 4">
    <name type="scientific">Monoraphidium neglectum</name>
    <dbReference type="NCBI Taxonomy" id="145388"/>
    <lineage>
        <taxon>Eukaryota</taxon>
        <taxon>Viridiplantae</taxon>
        <taxon>Chlorophyta</taxon>
        <taxon>core chlorophytes</taxon>
        <taxon>Chlorophyceae</taxon>
        <taxon>CS clade</taxon>
        <taxon>Sphaeropleales</taxon>
        <taxon>Selenastraceae</taxon>
        <taxon>Monoraphidium</taxon>
    </lineage>
</organism>
<dbReference type="InterPro" id="IPR001375">
    <property type="entry name" value="Peptidase_S9_cat"/>
</dbReference>
<dbReference type="OrthoDB" id="43744at2759"/>
<dbReference type="STRING" id="145388.A0A0D2MNV6"/>
<evidence type="ECO:0000256" key="1">
    <source>
        <dbReference type="ARBA" id="ARBA00022801"/>
    </source>
</evidence>